<protein>
    <submittedName>
        <fullName evidence="7">LysE family transporter</fullName>
    </submittedName>
</protein>
<evidence type="ECO:0000313" key="7">
    <source>
        <dbReference type="EMBL" id="MCF2872822.1"/>
    </source>
</evidence>
<accession>A0ABS9D0H6</accession>
<comment type="subcellular location">
    <subcellularLocation>
        <location evidence="1">Cell membrane</location>
        <topology evidence="1">Multi-pass membrane protein</topology>
    </subcellularLocation>
</comment>
<dbReference type="EMBL" id="JAKGAQ010000005">
    <property type="protein sequence ID" value="MCF2872822.1"/>
    <property type="molecule type" value="Genomic_DNA"/>
</dbReference>
<feature type="transmembrane region" description="Helical" evidence="6">
    <location>
        <begin position="6"/>
        <end position="29"/>
    </location>
</feature>
<feature type="transmembrane region" description="Helical" evidence="6">
    <location>
        <begin position="110"/>
        <end position="135"/>
    </location>
</feature>
<feature type="transmembrane region" description="Helical" evidence="6">
    <location>
        <begin position="147"/>
        <end position="169"/>
    </location>
</feature>
<feature type="transmembrane region" description="Helical" evidence="6">
    <location>
        <begin position="68"/>
        <end position="89"/>
    </location>
</feature>
<evidence type="ECO:0000256" key="6">
    <source>
        <dbReference type="SAM" id="Phobius"/>
    </source>
</evidence>
<dbReference type="Pfam" id="PF01810">
    <property type="entry name" value="LysE"/>
    <property type="match status" value="1"/>
</dbReference>
<evidence type="ECO:0000256" key="5">
    <source>
        <dbReference type="ARBA" id="ARBA00023136"/>
    </source>
</evidence>
<keyword evidence="5 6" id="KW-0472">Membrane</keyword>
<sequence length="201" mass="21177">MIESTHILAFNLTLIASMLVPGPALLYALRQSIAGGFAMGAATGFGLATMATSWTLAALLGLEALFVAFPYAFVALKVIGALYLMWIAFGLWRNASAPMSTETSQHRRAFVGGLLINLANPKSVLFSASVVVVIFPPGLTAADIGLILANNFAIEAGGYLCFAALLATPPARSGYLKLKPVFERVAAMVLGLLGLRLLFSR</sequence>
<evidence type="ECO:0000313" key="8">
    <source>
        <dbReference type="Proteomes" id="UP001200557"/>
    </source>
</evidence>
<organism evidence="7 8">
    <name type="scientific">Octadecabacter dasysiphoniae</name>
    <dbReference type="NCBI Taxonomy" id="2909341"/>
    <lineage>
        <taxon>Bacteria</taxon>
        <taxon>Pseudomonadati</taxon>
        <taxon>Pseudomonadota</taxon>
        <taxon>Alphaproteobacteria</taxon>
        <taxon>Rhodobacterales</taxon>
        <taxon>Roseobacteraceae</taxon>
        <taxon>Octadecabacter</taxon>
    </lineage>
</organism>
<keyword evidence="3 6" id="KW-0812">Transmembrane</keyword>
<name>A0ABS9D0H6_9RHOB</name>
<keyword evidence="8" id="KW-1185">Reference proteome</keyword>
<keyword evidence="2" id="KW-1003">Cell membrane</keyword>
<feature type="transmembrane region" description="Helical" evidence="6">
    <location>
        <begin position="181"/>
        <end position="199"/>
    </location>
</feature>
<evidence type="ECO:0000256" key="1">
    <source>
        <dbReference type="ARBA" id="ARBA00004651"/>
    </source>
</evidence>
<evidence type="ECO:0000256" key="4">
    <source>
        <dbReference type="ARBA" id="ARBA00022989"/>
    </source>
</evidence>
<dbReference type="Proteomes" id="UP001200557">
    <property type="component" value="Unassembled WGS sequence"/>
</dbReference>
<evidence type="ECO:0000256" key="2">
    <source>
        <dbReference type="ARBA" id="ARBA00022475"/>
    </source>
</evidence>
<dbReference type="PANTHER" id="PTHR30086">
    <property type="entry name" value="ARGININE EXPORTER PROTEIN ARGO"/>
    <property type="match status" value="1"/>
</dbReference>
<proteinExistence type="predicted"/>
<feature type="transmembrane region" description="Helical" evidence="6">
    <location>
        <begin position="41"/>
        <end position="62"/>
    </location>
</feature>
<comment type="caution">
    <text evidence="7">The sequence shown here is derived from an EMBL/GenBank/DDBJ whole genome shotgun (WGS) entry which is preliminary data.</text>
</comment>
<dbReference type="PANTHER" id="PTHR30086:SF20">
    <property type="entry name" value="ARGININE EXPORTER PROTEIN ARGO-RELATED"/>
    <property type="match status" value="1"/>
</dbReference>
<reference evidence="7 8" key="1">
    <citation type="submission" date="2022-01" db="EMBL/GenBank/DDBJ databases">
        <title>Octadecabacter sp. nov., isolated from a marine alga.</title>
        <authorList>
            <person name="Jin M.S."/>
            <person name="Kim H.M."/>
            <person name="Han D.M."/>
            <person name="Jung J.J."/>
            <person name="Jeon C.O."/>
        </authorList>
    </citation>
    <scope>NUCLEOTIDE SEQUENCE [LARGE SCALE GENOMIC DNA]</scope>
    <source>
        <strain evidence="7 8">G9-8</strain>
    </source>
</reference>
<keyword evidence="4 6" id="KW-1133">Transmembrane helix</keyword>
<evidence type="ECO:0000256" key="3">
    <source>
        <dbReference type="ARBA" id="ARBA00022692"/>
    </source>
</evidence>
<gene>
    <name evidence="7" type="ORF">L0664_17270</name>
</gene>
<dbReference type="RefSeq" id="WP_235227146.1">
    <property type="nucleotide sequence ID" value="NZ_JAKGAQ010000005.1"/>
</dbReference>
<dbReference type="InterPro" id="IPR001123">
    <property type="entry name" value="LeuE-type"/>
</dbReference>